<dbReference type="PANTHER" id="PTHR30151:SF0">
    <property type="entry name" value="ABC TRANSPORTER PERMEASE PROTEIN MJ0413-RELATED"/>
    <property type="match status" value="1"/>
</dbReference>
<dbReference type="Pfam" id="PF00528">
    <property type="entry name" value="BPD_transp_1"/>
    <property type="match status" value="1"/>
</dbReference>
<evidence type="ECO:0000256" key="2">
    <source>
        <dbReference type="ARBA" id="ARBA00022448"/>
    </source>
</evidence>
<sequence length="277" mass="30022">MRSVIQSMFLHTYKPGFRSWVAIWILSVLLLWEGVAWILHLFMTPQQAASRLPYLHEVLAALFRYSGTLAEQGAVTFGNAAIGFAGGTVLGLLLALLMSVAVWVERTLSPYVISSQMVPVIGLAPIVYGIIHNAEWARIVMAAYVTFFPIIIHTLKGLKSAAPEHLELMRSCGASLPARYIKCLLPSALPGLFSGMKIAAPLAVTSSIVVELMGAPDGLGVLMVSSLYYGSAQIGMFWATIMLSIGIGLISYLAISLAERWLTPWQPEFRAKGGRAA</sequence>
<feature type="transmembrane region" description="Helical" evidence="7">
    <location>
        <begin position="111"/>
        <end position="130"/>
    </location>
</feature>
<comment type="similarity">
    <text evidence="7">Belongs to the binding-protein-dependent transport system permease family.</text>
</comment>
<evidence type="ECO:0000256" key="5">
    <source>
        <dbReference type="ARBA" id="ARBA00022989"/>
    </source>
</evidence>
<feature type="transmembrane region" description="Helical" evidence="7">
    <location>
        <begin position="21"/>
        <end position="43"/>
    </location>
</feature>
<keyword evidence="3" id="KW-1003">Cell membrane</keyword>
<evidence type="ECO:0000256" key="6">
    <source>
        <dbReference type="ARBA" id="ARBA00023136"/>
    </source>
</evidence>
<feature type="transmembrane region" description="Helical" evidence="7">
    <location>
        <begin position="81"/>
        <end position="104"/>
    </location>
</feature>
<keyword evidence="10" id="KW-1185">Reference proteome</keyword>
<comment type="caution">
    <text evidence="9">The sequence shown here is derived from an EMBL/GenBank/DDBJ whole genome shotgun (WGS) entry which is preliminary data.</text>
</comment>
<feature type="domain" description="ABC transmembrane type-1" evidence="8">
    <location>
        <begin position="73"/>
        <end position="255"/>
    </location>
</feature>
<reference evidence="9" key="1">
    <citation type="submission" date="2023-03" db="EMBL/GenBank/DDBJ databases">
        <title>MT1 and MT2 Draft Genomes of Novel Species.</title>
        <authorList>
            <person name="Venkateswaran K."/>
        </authorList>
    </citation>
    <scope>NUCLEOTIDE SEQUENCE</scope>
    <source>
        <strain evidence="9">F6_3S_P_1C</strain>
    </source>
</reference>
<dbReference type="CDD" id="cd06261">
    <property type="entry name" value="TM_PBP2"/>
    <property type="match status" value="1"/>
</dbReference>
<dbReference type="InterPro" id="IPR000515">
    <property type="entry name" value="MetI-like"/>
</dbReference>
<feature type="transmembrane region" description="Helical" evidence="7">
    <location>
        <begin position="136"/>
        <end position="155"/>
    </location>
</feature>
<accession>A0ABT8JEV9</accession>
<evidence type="ECO:0000256" key="3">
    <source>
        <dbReference type="ARBA" id="ARBA00022475"/>
    </source>
</evidence>
<evidence type="ECO:0000256" key="1">
    <source>
        <dbReference type="ARBA" id="ARBA00004651"/>
    </source>
</evidence>
<proteinExistence type="inferred from homology"/>
<dbReference type="InterPro" id="IPR035906">
    <property type="entry name" value="MetI-like_sf"/>
</dbReference>
<name>A0ABT8JEV9_9BACL</name>
<keyword evidence="6 7" id="KW-0472">Membrane</keyword>
<dbReference type="EMBL" id="JAROCD010000010">
    <property type="protein sequence ID" value="MDN4603641.1"/>
    <property type="molecule type" value="Genomic_DNA"/>
</dbReference>
<protein>
    <submittedName>
        <fullName evidence="9">ABC transporter permease subunit</fullName>
    </submittedName>
</protein>
<evidence type="ECO:0000259" key="8">
    <source>
        <dbReference type="PROSITE" id="PS50928"/>
    </source>
</evidence>
<evidence type="ECO:0000313" key="9">
    <source>
        <dbReference type="EMBL" id="MDN4603641.1"/>
    </source>
</evidence>
<evidence type="ECO:0000313" key="10">
    <source>
        <dbReference type="Proteomes" id="UP001174205"/>
    </source>
</evidence>
<feature type="transmembrane region" description="Helical" evidence="7">
    <location>
        <begin position="235"/>
        <end position="255"/>
    </location>
</feature>
<dbReference type="PANTHER" id="PTHR30151">
    <property type="entry name" value="ALKANE SULFONATE ABC TRANSPORTER-RELATED, MEMBRANE SUBUNIT"/>
    <property type="match status" value="1"/>
</dbReference>
<dbReference type="Gene3D" id="1.10.3720.10">
    <property type="entry name" value="MetI-like"/>
    <property type="match status" value="1"/>
</dbReference>
<evidence type="ECO:0000256" key="7">
    <source>
        <dbReference type="RuleBase" id="RU363032"/>
    </source>
</evidence>
<keyword evidence="5 7" id="KW-1133">Transmembrane helix</keyword>
<keyword evidence="2 7" id="KW-0813">Transport</keyword>
<comment type="subcellular location">
    <subcellularLocation>
        <location evidence="1 7">Cell membrane</location>
        <topology evidence="1 7">Multi-pass membrane protein</topology>
    </subcellularLocation>
</comment>
<dbReference type="Proteomes" id="UP001174205">
    <property type="component" value="Unassembled WGS sequence"/>
</dbReference>
<evidence type="ECO:0000256" key="4">
    <source>
        <dbReference type="ARBA" id="ARBA00022692"/>
    </source>
</evidence>
<dbReference type="PROSITE" id="PS50928">
    <property type="entry name" value="ABC_TM1"/>
    <property type="match status" value="1"/>
</dbReference>
<organism evidence="9 10">
    <name type="scientific">Paenibacillus vandeheii</name>
    <dbReference type="NCBI Taxonomy" id="3035917"/>
    <lineage>
        <taxon>Bacteria</taxon>
        <taxon>Bacillati</taxon>
        <taxon>Bacillota</taxon>
        <taxon>Bacilli</taxon>
        <taxon>Bacillales</taxon>
        <taxon>Paenibacillaceae</taxon>
        <taxon>Paenibacillus</taxon>
    </lineage>
</organism>
<keyword evidence="4 7" id="KW-0812">Transmembrane</keyword>
<gene>
    <name evidence="9" type="ORF">P5G61_20530</name>
</gene>
<dbReference type="SUPFAM" id="SSF161098">
    <property type="entry name" value="MetI-like"/>
    <property type="match status" value="1"/>
</dbReference>